<feature type="binding site" description="axial binding residue" evidence="20">
    <location>
        <position position="156"/>
    </location>
    <ligand>
        <name>chlorophyll b</name>
        <dbReference type="ChEBI" id="CHEBI:61721"/>
        <label>2</label>
    </ligand>
    <ligandPart>
        <name>Mg</name>
        <dbReference type="ChEBI" id="CHEBI:25107"/>
    </ligandPart>
</feature>
<keyword evidence="9 21" id="KW-0934">Plastid</keyword>
<feature type="binding site" description="axial binding residue" evidence="20">
    <location>
        <position position="172"/>
    </location>
    <ligand>
        <name>chlorophyll b</name>
        <dbReference type="ChEBI" id="CHEBI:61721"/>
        <label>1</label>
    </ligand>
    <ligandPart>
        <name>Mg</name>
        <dbReference type="ChEBI" id="CHEBI:25107"/>
    </ligandPart>
</feature>
<keyword evidence="8" id="KW-0597">Phosphoprotein</keyword>
<accession>A0AAD5CPP8</accession>
<feature type="binding site" evidence="20">
    <location>
        <position position="341"/>
    </location>
    <ligand>
        <name>chlorophyll a</name>
        <dbReference type="ChEBI" id="CHEBI:58416"/>
        <label>1</label>
    </ligand>
</feature>
<evidence type="ECO:0000256" key="18">
    <source>
        <dbReference type="ARBA" id="ARBA00023136"/>
    </source>
</evidence>
<feature type="binding site" evidence="20">
    <location>
        <position position="79"/>
    </location>
    <ligand>
        <name>chlorophyll a</name>
        <dbReference type="ChEBI" id="CHEBI:58416"/>
        <label>1</label>
    </ligand>
</feature>
<keyword evidence="19 21" id="KW-0604">Photosystem II</keyword>
<dbReference type="PANTHER" id="PTHR21649">
    <property type="entry name" value="CHLOROPHYLL A/B BINDING PROTEIN"/>
    <property type="match status" value="1"/>
</dbReference>
<evidence type="ECO:0000256" key="12">
    <source>
        <dbReference type="ARBA" id="ARBA00022836"/>
    </source>
</evidence>
<dbReference type="InterPro" id="IPR001344">
    <property type="entry name" value="Chloro_AB-bd_pln"/>
</dbReference>
<comment type="subcellular location">
    <subcellularLocation>
        <location evidence="2">Plastid</location>
        <location evidence="2">Chloroplast thylakoid membrane</location>
        <topology evidence="2">Multi-pass membrane protein</topology>
    </subcellularLocation>
</comment>
<comment type="function">
    <text evidence="1 21">The light-harvesting complex (LHC) functions as a light receptor, it captures and delivers excitation energy to photosystems with which it is closely associated.</text>
</comment>
<evidence type="ECO:0000256" key="21">
    <source>
        <dbReference type="RuleBase" id="RU363080"/>
    </source>
</evidence>
<feature type="binding site" evidence="20">
    <location>
        <position position="146"/>
    </location>
    <ligand>
        <name>chlorophyll a</name>
        <dbReference type="ChEBI" id="CHEBI:58416"/>
        <label>1</label>
    </ligand>
</feature>
<keyword evidence="5 20" id="KW-0148">Chlorophyll</keyword>
<keyword evidence="13" id="KW-0460">Magnesium</keyword>
<name>A0AAD5CPP8_AMBAR</name>
<organism evidence="22 23">
    <name type="scientific">Ambrosia artemisiifolia</name>
    <name type="common">Common ragweed</name>
    <dbReference type="NCBI Taxonomy" id="4212"/>
    <lineage>
        <taxon>Eukaryota</taxon>
        <taxon>Viridiplantae</taxon>
        <taxon>Streptophyta</taxon>
        <taxon>Embryophyta</taxon>
        <taxon>Tracheophyta</taxon>
        <taxon>Spermatophyta</taxon>
        <taxon>Magnoliopsida</taxon>
        <taxon>eudicotyledons</taxon>
        <taxon>Gunneridae</taxon>
        <taxon>Pentapetalae</taxon>
        <taxon>asterids</taxon>
        <taxon>campanulids</taxon>
        <taxon>Asterales</taxon>
        <taxon>Asteraceae</taxon>
        <taxon>Asteroideae</taxon>
        <taxon>Heliantheae alliance</taxon>
        <taxon>Heliantheae</taxon>
        <taxon>Ambrosia</taxon>
    </lineage>
</organism>
<feature type="binding site" evidence="20">
    <location>
        <position position="98"/>
    </location>
    <ligand>
        <name>chlorophyll a</name>
        <dbReference type="ChEBI" id="CHEBI:58416"/>
        <label>1</label>
    </ligand>
</feature>
<feature type="binding site" description="axial binding residue" evidence="20">
    <location>
        <position position="268"/>
    </location>
    <ligand>
        <name>chlorophyll b</name>
        <dbReference type="ChEBI" id="CHEBI:61721"/>
        <label>1</label>
    </ligand>
    <ligandPart>
        <name>Mg</name>
        <dbReference type="ChEBI" id="CHEBI:25107"/>
    </ligandPart>
</feature>
<evidence type="ECO:0000256" key="1">
    <source>
        <dbReference type="ARBA" id="ARBA00003803"/>
    </source>
</evidence>
<evidence type="ECO:0000313" key="23">
    <source>
        <dbReference type="Proteomes" id="UP001206925"/>
    </source>
</evidence>
<comment type="subunit">
    <text evidence="4">The LHC complex consists of chlorophyll a-b binding proteins.</text>
</comment>
<dbReference type="GO" id="GO:0009535">
    <property type="term" value="C:chloroplast thylakoid membrane"/>
    <property type="evidence" value="ECO:0007669"/>
    <property type="project" value="UniProtKB-SubCell"/>
</dbReference>
<evidence type="ECO:0000256" key="8">
    <source>
        <dbReference type="ARBA" id="ARBA00022553"/>
    </source>
</evidence>
<dbReference type="GO" id="GO:0009522">
    <property type="term" value="C:photosystem I"/>
    <property type="evidence" value="ECO:0007669"/>
    <property type="project" value="UniProtKB-KW"/>
</dbReference>
<feature type="binding site" description="axial binding residue" evidence="20">
    <location>
        <position position="103"/>
    </location>
    <ligand>
        <name>chlorophyll b</name>
        <dbReference type="ChEBI" id="CHEBI:61721"/>
        <label>1</label>
    </ligand>
    <ligandPart>
        <name>Mg</name>
        <dbReference type="ChEBI" id="CHEBI:25107"/>
    </ligandPart>
</feature>
<evidence type="ECO:0000256" key="10">
    <source>
        <dbReference type="ARBA" id="ARBA00022692"/>
    </source>
</evidence>
<sequence length="352" mass="37112">MAASTMALSSSFVGQAVKSAPSVSDISGNGRVSMRKTAVKKVAPSGSPWYGPDRVKYLGPFSGEAPSYLTGEFPGDYGWDTAGLSADPETFAKNRELEVIHCRWAMLGALGCVFPELLARNGVKFGEAVWFKAGAQIFSEGGLDYLGNPSLIHAQSILAIWATQVVLMGAVEGYRIAGGPLGEVVDPLYPGGSFDPLGLADDPEAFAELKVKEIKNGRLAMFSMFGEGGLDYLGNPSLIHAQSILAIWATQVVLMGAVEGYRIAGGPLGEVVNPLYPGGSFDPLGLADDPEAFAELKVKEIKNGRLAMVSMFGFFGQAIVTGKGPLENLADHLADPVANNAWSYATNFVPGK</sequence>
<evidence type="ECO:0000256" key="16">
    <source>
        <dbReference type="ARBA" id="ARBA00022991"/>
    </source>
</evidence>
<dbReference type="AlphaFoldDB" id="A0AAD5CPP8"/>
<evidence type="ECO:0000256" key="5">
    <source>
        <dbReference type="ARBA" id="ARBA00022494"/>
    </source>
</evidence>
<keyword evidence="18" id="KW-0472">Membrane</keyword>
<feature type="binding site" evidence="20">
    <location>
        <position position="300"/>
    </location>
    <ligand>
        <name>chlorophyll a</name>
        <dbReference type="ChEBI" id="CHEBI:58416"/>
        <label>1</label>
    </ligand>
</feature>
<gene>
    <name evidence="22" type="ORF">M8C21_013543</name>
</gene>
<feature type="binding site" description="axial binding residue" evidence="20">
    <location>
        <position position="57"/>
    </location>
    <ligand>
        <name>chlorophyll b</name>
        <dbReference type="ChEBI" id="CHEBI:61721"/>
        <label>1</label>
    </ligand>
    <ligandPart>
        <name>Mg</name>
        <dbReference type="ChEBI" id="CHEBI:25107"/>
    </ligandPart>
</feature>
<dbReference type="GO" id="GO:0009523">
    <property type="term" value="C:photosystem II"/>
    <property type="evidence" value="ECO:0007669"/>
    <property type="project" value="UniProtKB-KW"/>
</dbReference>
<evidence type="ECO:0000256" key="15">
    <source>
        <dbReference type="ARBA" id="ARBA00022989"/>
    </source>
</evidence>
<feature type="binding site" description="axial binding residue" evidence="20">
    <location>
        <position position="164"/>
    </location>
    <ligand>
        <name>chlorophyll b</name>
        <dbReference type="ChEBI" id="CHEBI:61721"/>
        <label>1</label>
    </ligand>
    <ligandPart>
        <name>Mg</name>
        <dbReference type="ChEBI" id="CHEBI:25107"/>
    </ligandPart>
</feature>
<keyword evidence="11" id="KW-0479">Metal-binding</keyword>
<dbReference type="EMBL" id="JAMZMK010007561">
    <property type="protein sequence ID" value="KAI7744246.1"/>
    <property type="molecule type" value="Genomic_DNA"/>
</dbReference>
<feature type="binding site" evidence="20">
    <location>
        <position position="332"/>
    </location>
    <ligand>
        <name>chlorophyll a</name>
        <dbReference type="ChEBI" id="CHEBI:58416"/>
        <label>1</label>
    </ligand>
</feature>
<feature type="binding site" evidence="20">
    <location>
        <position position="317"/>
    </location>
    <ligand>
        <name>chlorophyll a</name>
        <dbReference type="ChEBI" id="CHEBI:58416"/>
        <label>1</label>
    </ligand>
</feature>
<dbReference type="Proteomes" id="UP001206925">
    <property type="component" value="Unassembled WGS sequence"/>
</dbReference>
<dbReference type="SUPFAM" id="SSF103511">
    <property type="entry name" value="Chlorophyll a-b binding protein"/>
    <property type="match status" value="2"/>
</dbReference>
<protein>
    <recommendedName>
        <fullName evidence="21">Chlorophyll a-b binding protein, chloroplastic</fullName>
    </recommendedName>
</protein>
<dbReference type="Gene3D" id="1.10.3460.10">
    <property type="entry name" value="Chlorophyll a/b binding protein domain"/>
    <property type="match status" value="2"/>
</dbReference>
<dbReference type="InterPro" id="IPR022796">
    <property type="entry name" value="Chloroa_b-bind"/>
</dbReference>
<keyword evidence="12 21" id="KW-0603">Photosystem I</keyword>
<evidence type="ECO:0000256" key="3">
    <source>
        <dbReference type="ARBA" id="ARBA00007259"/>
    </source>
</evidence>
<keyword evidence="23" id="KW-1185">Reference proteome</keyword>
<feature type="binding site" evidence="20">
    <location>
        <position position="136"/>
    </location>
    <ligand>
        <name>chlorophyll a</name>
        <dbReference type="ChEBI" id="CHEBI:58416"/>
        <label>1</label>
    </ligand>
</feature>
<evidence type="ECO:0000256" key="6">
    <source>
        <dbReference type="ARBA" id="ARBA00022528"/>
    </source>
</evidence>
<keyword evidence="15" id="KW-1133">Transmembrane helix</keyword>
<dbReference type="FunFam" id="1.10.3460.10:FF:000021">
    <property type="entry name" value="Chlorophyll a-b binding protein, chloroplastic"/>
    <property type="match status" value="1"/>
</dbReference>
<evidence type="ECO:0000256" key="20">
    <source>
        <dbReference type="PIRSR" id="PIRSR601344-1"/>
    </source>
</evidence>
<keyword evidence="16 21" id="KW-0157">Chromophore</keyword>
<dbReference type="Pfam" id="PF00504">
    <property type="entry name" value="Chloroa_b-bind"/>
    <property type="match status" value="2"/>
</dbReference>
<evidence type="ECO:0000256" key="14">
    <source>
        <dbReference type="ARBA" id="ARBA00022946"/>
    </source>
</evidence>
<evidence type="ECO:0000313" key="22">
    <source>
        <dbReference type="EMBL" id="KAI7744246.1"/>
    </source>
</evidence>
<comment type="similarity">
    <text evidence="3 21">Belongs to the light-harvesting chlorophyll a/b-binding (LHC) protein family.</text>
</comment>
<dbReference type="GO" id="GO:0009765">
    <property type="term" value="P:photosynthesis, light harvesting"/>
    <property type="evidence" value="ECO:0007669"/>
    <property type="project" value="InterPro"/>
</dbReference>
<keyword evidence="14" id="KW-0809">Transit peptide</keyword>
<evidence type="ECO:0000256" key="19">
    <source>
        <dbReference type="ARBA" id="ARBA00023276"/>
    </source>
</evidence>
<keyword evidence="17 21" id="KW-0793">Thylakoid</keyword>
<reference evidence="22" key="1">
    <citation type="submission" date="2022-06" db="EMBL/GenBank/DDBJ databases">
        <title>Uncovering the hologenomic basis of an extraordinary plant invasion.</title>
        <authorList>
            <person name="Bieker V.C."/>
            <person name="Martin M.D."/>
            <person name="Gilbert T."/>
            <person name="Hodgins K."/>
            <person name="Battlay P."/>
            <person name="Petersen B."/>
            <person name="Wilson J."/>
        </authorList>
    </citation>
    <scope>NUCLEOTIDE SEQUENCE</scope>
    <source>
        <strain evidence="22">AA19_3_7</strain>
        <tissue evidence="22">Leaf</tissue>
    </source>
</reference>
<evidence type="ECO:0000256" key="9">
    <source>
        <dbReference type="ARBA" id="ARBA00022640"/>
    </source>
</evidence>
<dbReference type="GO" id="GO:0046872">
    <property type="term" value="F:metal ion binding"/>
    <property type="evidence" value="ECO:0007669"/>
    <property type="project" value="UniProtKB-KW"/>
</dbReference>
<evidence type="ECO:0000256" key="13">
    <source>
        <dbReference type="ARBA" id="ARBA00022842"/>
    </source>
</evidence>
<feature type="binding site" evidence="20">
    <location>
        <position position="299"/>
    </location>
    <ligand>
        <name>chlorophyll a</name>
        <dbReference type="ChEBI" id="CHEBI:58416"/>
        <label>1</label>
    </ligand>
</feature>
<keyword evidence="6 21" id="KW-0150">Chloroplast</keyword>
<dbReference type="FunFam" id="1.10.3460.10:FF:000013">
    <property type="entry name" value="Chlorophyll a-b binding protein 3A, chloroplastic"/>
    <property type="match status" value="1"/>
</dbReference>
<feature type="binding site" evidence="20">
    <location>
        <position position="85"/>
    </location>
    <ligand>
        <name>chlorophyll a</name>
        <dbReference type="ChEBI" id="CHEBI:58416"/>
        <label>1</label>
    </ligand>
</feature>
<comment type="caution">
    <text evidence="22">The sequence shown here is derived from an EMBL/GenBank/DDBJ whole genome shotgun (WGS) entry which is preliminary data.</text>
</comment>
<evidence type="ECO:0000256" key="2">
    <source>
        <dbReference type="ARBA" id="ARBA00004454"/>
    </source>
</evidence>
<evidence type="ECO:0000256" key="7">
    <source>
        <dbReference type="ARBA" id="ARBA00022531"/>
    </source>
</evidence>
<feature type="binding site" evidence="20">
    <location>
        <position position="305"/>
    </location>
    <ligand>
        <name>chlorophyll a</name>
        <dbReference type="ChEBI" id="CHEBI:58416"/>
        <label>1</label>
    </ligand>
</feature>
<evidence type="ECO:0000256" key="4">
    <source>
        <dbReference type="ARBA" id="ARBA00011769"/>
    </source>
</evidence>
<proteinExistence type="inferred from homology"/>
<keyword evidence="7 21" id="KW-0602">Photosynthesis</keyword>
<feature type="binding site" description="axial binding residue" evidence="20">
    <location>
        <position position="348"/>
    </location>
    <ligand>
        <name>chlorophyll b</name>
        <dbReference type="ChEBI" id="CHEBI:61721"/>
        <label>1</label>
    </ligand>
    <ligandPart>
        <name>Mg</name>
        <dbReference type="ChEBI" id="CHEBI:25107"/>
    </ligandPart>
</feature>
<dbReference type="GO" id="GO:0016168">
    <property type="term" value="F:chlorophyll binding"/>
    <property type="evidence" value="ECO:0007669"/>
    <property type="project" value="UniProtKB-KW"/>
</dbReference>
<keyword evidence="10" id="KW-0812">Transmembrane</keyword>
<evidence type="ECO:0000256" key="17">
    <source>
        <dbReference type="ARBA" id="ARBA00023078"/>
    </source>
</evidence>
<feature type="binding site" evidence="20">
    <location>
        <position position="303"/>
    </location>
    <ligand>
        <name>chlorophyll a</name>
        <dbReference type="ChEBI" id="CHEBI:58416"/>
        <label>1</label>
    </ligand>
</feature>
<feature type="binding site" evidence="20">
    <location>
        <position position="101"/>
    </location>
    <ligand>
        <name>chlorophyll a</name>
        <dbReference type="ChEBI" id="CHEBI:58416"/>
        <label>1</label>
    </ligand>
</feature>
<evidence type="ECO:0000256" key="11">
    <source>
        <dbReference type="ARBA" id="ARBA00022723"/>
    </source>
</evidence>